<accession>A0A8J7ABS1</accession>
<reference evidence="1" key="1">
    <citation type="submission" date="2020-10" db="EMBL/GenBank/DDBJ databases">
        <authorList>
            <person name="Castelo-Branco R."/>
            <person name="Eusebio N."/>
            <person name="Adriana R."/>
            <person name="Vieira A."/>
            <person name="Brugerolle De Fraissinette N."/>
            <person name="Rezende De Castro R."/>
            <person name="Schneider M.P."/>
            <person name="Vasconcelos V."/>
            <person name="Leao P.N."/>
        </authorList>
    </citation>
    <scope>NUCLEOTIDE SEQUENCE</scope>
    <source>
        <strain evidence="1">LEGE 07310</strain>
    </source>
</reference>
<evidence type="ECO:0000313" key="2">
    <source>
        <dbReference type="Proteomes" id="UP000636505"/>
    </source>
</evidence>
<keyword evidence="2" id="KW-1185">Reference proteome</keyword>
<dbReference type="GO" id="GO:0006281">
    <property type="term" value="P:DNA repair"/>
    <property type="evidence" value="ECO:0007669"/>
    <property type="project" value="TreeGrafter"/>
</dbReference>
<dbReference type="InterPro" id="IPR050155">
    <property type="entry name" value="HAD-like_hydrolase_sf"/>
</dbReference>
<dbReference type="InterPro" id="IPR036412">
    <property type="entry name" value="HAD-like_sf"/>
</dbReference>
<dbReference type="RefSeq" id="WP_193905392.1">
    <property type="nucleotide sequence ID" value="NZ_JADEXG010000008.1"/>
</dbReference>
<name>A0A8J7ABS1_9CYAN</name>
<organism evidence="1 2">
    <name type="scientific">Vasconcelosia minhoensis LEGE 07310</name>
    <dbReference type="NCBI Taxonomy" id="915328"/>
    <lineage>
        <taxon>Bacteria</taxon>
        <taxon>Bacillati</taxon>
        <taxon>Cyanobacteriota</taxon>
        <taxon>Cyanophyceae</taxon>
        <taxon>Nodosilineales</taxon>
        <taxon>Cymatolegaceae</taxon>
        <taxon>Vasconcelosia</taxon>
        <taxon>Vasconcelosia minhoensis</taxon>
    </lineage>
</organism>
<dbReference type="InterPro" id="IPR023214">
    <property type="entry name" value="HAD_sf"/>
</dbReference>
<comment type="caution">
    <text evidence="1">The sequence shown here is derived from an EMBL/GenBank/DDBJ whole genome shotgun (WGS) entry which is preliminary data.</text>
</comment>
<protein>
    <submittedName>
        <fullName evidence="1">TIGR01548 family HAD-type hydrolase</fullName>
    </submittedName>
</protein>
<keyword evidence="1" id="KW-0378">Hydrolase</keyword>
<sequence>MTPVALAIFDIDGVVRDVGGSYRRAIADTVEYFTLGSWRPSLADIDQLKAEGTWNNDWKASQELIYRYANRYGQPIDPNLSYEQIVDFFQKRYRGPDPDDPAQWTGYITQEPLLLSSAYLQSLSQSGMPWGFFSGATRGSAEYVLKNRLGLTDPVLVAMEDAPSKPDPTGLISTVRQIEQRHPEALGQPVIYAGDTVGDLQTVAAAAVKFPSRQWIGVGILPPHAQADADYQAAYAQKLRDAGAAIVIPQVQDLTPERIRSLLG</sequence>
<dbReference type="SUPFAM" id="SSF56784">
    <property type="entry name" value="HAD-like"/>
    <property type="match status" value="1"/>
</dbReference>
<dbReference type="Proteomes" id="UP000636505">
    <property type="component" value="Unassembled WGS sequence"/>
</dbReference>
<proteinExistence type="predicted"/>
<dbReference type="PANTHER" id="PTHR43434">
    <property type="entry name" value="PHOSPHOGLYCOLATE PHOSPHATASE"/>
    <property type="match status" value="1"/>
</dbReference>
<dbReference type="AlphaFoldDB" id="A0A8J7ABS1"/>
<evidence type="ECO:0000313" key="1">
    <source>
        <dbReference type="EMBL" id="MBE9076739.1"/>
    </source>
</evidence>
<dbReference type="InterPro" id="IPR006438">
    <property type="entry name" value="HAD-SF_TIGR01548"/>
</dbReference>
<dbReference type="EMBL" id="JADEXG010000008">
    <property type="protein sequence ID" value="MBE9076739.1"/>
    <property type="molecule type" value="Genomic_DNA"/>
</dbReference>
<dbReference type="Pfam" id="PF00702">
    <property type="entry name" value="Hydrolase"/>
    <property type="match status" value="1"/>
</dbReference>
<dbReference type="NCBIfam" id="TIGR01548">
    <property type="entry name" value="HAD-SF-IA-hyp1"/>
    <property type="match status" value="1"/>
</dbReference>
<dbReference type="Gene3D" id="3.40.50.1000">
    <property type="entry name" value="HAD superfamily/HAD-like"/>
    <property type="match status" value="1"/>
</dbReference>
<gene>
    <name evidence="1" type="ORF">IQ241_05410</name>
</gene>
<dbReference type="GO" id="GO:0008967">
    <property type="term" value="F:phosphoglycolate phosphatase activity"/>
    <property type="evidence" value="ECO:0007669"/>
    <property type="project" value="TreeGrafter"/>
</dbReference>
<dbReference type="PANTHER" id="PTHR43434:SF1">
    <property type="entry name" value="PHOSPHOGLYCOLATE PHOSPHATASE"/>
    <property type="match status" value="1"/>
</dbReference>